<dbReference type="RefSeq" id="XP_033452211.1">
    <property type="nucleotide sequence ID" value="XM_033588650.1"/>
</dbReference>
<dbReference type="GeneID" id="54346297"/>
<feature type="transmembrane region" description="Helical" evidence="1">
    <location>
        <begin position="164"/>
        <end position="184"/>
    </location>
</feature>
<reference evidence="2" key="1">
    <citation type="journal article" date="2020" name="Stud. Mycol.">
        <title>101 Dothideomycetes genomes: a test case for predicting lifestyles and emergence of pathogens.</title>
        <authorList>
            <person name="Haridas S."/>
            <person name="Albert R."/>
            <person name="Binder M."/>
            <person name="Bloem J."/>
            <person name="Labutti K."/>
            <person name="Salamov A."/>
            <person name="Andreopoulos B."/>
            <person name="Baker S."/>
            <person name="Barry K."/>
            <person name="Bills G."/>
            <person name="Bluhm B."/>
            <person name="Cannon C."/>
            <person name="Castanera R."/>
            <person name="Culley D."/>
            <person name="Daum C."/>
            <person name="Ezra D."/>
            <person name="Gonzalez J."/>
            <person name="Henrissat B."/>
            <person name="Kuo A."/>
            <person name="Liang C."/>
            <person name="Lipzen A."/>
            <person name="Lutzoni F."/>
            <person name="Magnuson J."/>
            <person name="Mondo S."/>
            <person name="Nolan M."/>
            <person name="Ohm R."/>
            <person name="Pangilinan J."/>
            <person name="Park H.-J."/>
            <person name="Ramirez L."/>
            <person name="Alfaro M."/>
            <person name="Sun H."/>
            <person name="Tritt A."/>
            <person name="Yoshinaga Y."/>
            <person name="Zwiers L.-H."/>
            <person name="Turgeon B."/>
            <person name="Goodwin S."/>
            <person name="Spatafora J."/>
            <person name="Crous P."/>
            <person name="Grigoriev I."/>
        </authorList>
    </citation>
    <scope>NUCLEOTIDE SEQUENCE</scope>
    <source>
        <strain evidence="2">CBS 183.55</strain>
    </source>
</reference>
<dbReference type="InterPro" id="IPR039261">
    <property type="entry name" value="FNR_nucleotide-bd"/>
</dbReference>
<evidence type="ECO:0000313" key="3">
    <source>
        <dbReference type="Proteomes" id="UP000800082"/>
    </source>
</evidence>
<feature type="transmembrane region" description="Helical" evidence="1">
    <location>
        <begin position="377"/>
        <end position="405"/>
    </location>
</feature>
<gene>
    <name evidence="2" type="ORF">M421DRAFT_2569</name>
</gene>
<feature type="transmembrane region" description="Helical" evidence="1">
    <location>
        <begin position="204"/>
        <end position="225"/>
    </location>
</feature>
<name>A0A6A5RWJ5_9PLEO</name>
<dbReference type="PANTHER" id="PTHR33927">
    <property type="entry name" value="TRANSMEMBRANE PROTEIN"/>
    <property type="match status" value="1"/>
</dbReference>
<dbReference type="SUPFAM" id="SSF52343">
    <property type="entry name" value="Ferredoxin reductase-like, C-terminal NADP-linked domain"/>
    <property type="match status" value="1"/>
</dbReference>
<feature type="transmembrane region" description="Helical" evidence="1">
    <location>
        <begin position="118"/>
        <end position="134"/>
    </location>
</feature>
<evidence type="ECO:0000256" key="1">
    <source>
        <dbReference type="SAM" id="Phobius"/>
    </source>
</evidence>
<evidence type="ECO:0000313" key="2">
    <source>
        <dbReference type="EMBL" id="KAF1931963.1"/>
    </source>
</evidence>
<organism evidence="2 3">
    <name type="scientific">Didymella exigua CBS 183.55</name>
    <dbReference type="NCBI Taxonomy" id="1150837"/>
    <lineage>
        <taxon>Eukaryota</taxon>
        <taxon>Fungi</taxon>
        <taxon>Dikarya</taxon>
        <taxon>Ascomycota</taxon>
        <taxon>Pezizomycotina</taxon>
        <taxon>Dothideomycetes</taxon>
        <taxon>Pleosporomycetidae</taxon>
        <taxon>Pleosporales</taxon>
        <taxon>Pleosporineae</taxon>
        <taxon>Didymellaceae</taxon>
        <taxon>Didymella</taxon>
    </lineage>
</organism>
<evidence type="ECO:0008006" key="4">
    <source>
        <dbReference type="Google" id="ProtNLM"/>
    </source>
</evidence>
<proteinExistence type="predicted"/>
<dbReference type="InterPro" id="IPR052979">
    <property type="entry name" value="Adenylate-forming_domain"/>
</dbReference>
<dbReference type="AlphaFoldDB" id="A0A6A5RWJ5"/>
<feature type="transmembrane region" description="Helical" evidence="1">
    <location>
        <begin position="245"/>
        <end position="264"/>
    </location>
</feature>
<keyword evidence="1" id="KW-0472">Membrane</keyword>
<feature type="transmembrane region" description="Helical" evidence="1">
    <location>
        <begin position="276"/>
        <end position="294"/>
    </location>
</feature>
<dbReference type="OrthoDB" id="3142841at2759"/>
<sequence>MNLPGGQLAHAERNRPRCGTNETFDSTSTFIGSERCDKWTEVKAFEYQLSADDSLSSHPASATGDETGQPFHEQATPRRWQSFCLHWLTAYRVLIFVIILINVGTMIAQLVANPAVEASLTAAAVNIMTAVVLRQEDLINFSFKLISKLPPSLPLSIRKTVSDFHHYGGAHIGCALSAMLWYIMFTRLNTGRVLGLLSLGHMTALLYIDIVTSYTVLLAILVVCLTAIPRFRARFHNTFEATHRFGGWATLIILWMHAGITTLTPDASVPLYAHPSLWLLALTTLLLVLPWLRIRSVPITAHRLSARELELSFPHARMPHTCTLRFSSAPLTEWHAFATIPASGSTSKIIVSKAGDWTARVFANPPERLWIRDPPTLNFLAFVPLFKAVLLVATGAGIAPVLSLLCSPAMQRMNAERRKVRVMWCVADPYAAHWSFAMEAIKGVDKQAVVFDSRVARPDVAFETRWLAERANVEAVFVVSNPRVTNEVVRECKVGGLAAYGAVFDS</sequence>
<dbReference type="EMBL" id="ML978960">
    <property type="protein sequence ID" value="KAF1931963.1"/>
    <property type="molecule type" value="Genomic_DNA"/>
</dbReference>
<dbReference type="Proteomes" id="UP000800082">
    <property type="component" value="Unassembled WGS sequence"/>
</dbReference>
<protein>
    <recommendedName>
        <fullName evidence="4">FAD-binding FR-type domain-containing protein</fullName>
    </recommendedName>
</protein>
<dbReference type="Gene3D" id="3.40.50.80">
    <property type="entry name" value="Nucleotide-binding domain of ferredoxin-NADP reductase (FNR) module"/>
    <property type="match status" value="1"/>
</dbReference>
<accession>A0A6A5RWJ5</accession>
<dbReference type="PANTHER" id="PTHR33927:SF5">
    <property type="entry name" value="ENZYME, PUTATIVE (AFU_ORTHOLOGUE AFUA_8G01222)-RELATED"/>
    <property type="match status" value="1"/>
</dbReference>
<keyword evidence="1" id="KW-1133">Transmembrane helix</keyword>
<feature type="transmembrane region" description="Helical" evidence="1">
    <location>
        <begin position="89"/>
        <end position="112"/>
    </location>
</feature>
<keyword evidence="1" id="KW-0812">Transmembrane</keyword>
<keyword evidence="3" id="KW-1185">Reference proteome</keyword>